<organism evidence="2">
    <name type="scientific">Lepeophtheirus salmonis</name>
    <name type="common">Salmon louse</name>
    <name type="synonym">Caligus salmonis</name>
    <dbReference type="NCBI Taxonomy" id="72036"/>
    <lineage>
        <taxon>Eukaryota</taxon>
        <taxon>Metazoa</taxon>
        <taxon>Ecdysozoa</taxon>
        <taxon>Arthropoda</taxon>
        <taxon>Crustacea</taxon>
        <taxon>Multicrustacea</taxon>
        <taxon>Hexanauplia</taxon>
        <taxon>Copepoda</taxon>
        <taxon>Siphonostomatoida</taxon>
        <taxon>Caligidae</taxon>
        <taxon>Lepeophtheirus</taxon>
    </lineage>
</organism>
<proteinExistence type="predicted"/>
<feature type="transmembrane region" description="Helical" evidence="1">
    <location>
        <begin position="21"/>
        <end position="42"/>
    </location>
</feature>
<keyword evidence="1" id="KW-0472">Membrane</keyword>
<dbReference type="EMBL" id="HACA01023364">
    <property type="protein sequence ID" value="CDW40725.1"/>
    <property type="molecule type" value="Transcribed_RNA"/>
</dbReference>
<reference evidence="2" key="1">
    <citation type="submission" date="2014-05" db="EMBL/GenBank/DDBJ databases">
        <authorList>
            <person name="Chronopoulou M."/>
        </authorList>
    </citation>
    <scope>NUCLEOTIDE SEQUENCE</scope>
    <source>
        <tissue evidence="2">Whole organism</tissue>
    </source>
</reference>
<evidence type="ECO:0000313" key="2">
    <source>
        <dbReference type="EMBL" id="CDW40725.1"/>
    </source>
</evidence>
<feature type="non-terminal residue" evidence="2">
    <location>
        <position position="1"/>
    </location>
</feature>
<keyword evidence="1" id="KW-0812">Transmembrane</keyword>
<accession>A0A0K2URN0</accession>
<name>A0A0K2URN0_LEPSM</name>
<feature type="transmembrane region" description="Helical" evidence="1">
    <location>
        <begin position="79"/>
        <end position="104"/>
    </location>
</feature>
<keyword evidence="1" id="KW-1133">Transmembrane helix</keyword>
<sequence>SSHIICIKISQGQYRNTPRRISILSCNCTGITYFIFLTNKIPFTITSYSRIRQAHFIGLFSKFRYLSILPFFFWEDSPFMFICISLIGVEYLSFFFTFPAPLLYT</sequence>
<dbReference type="AlphaFoldDB" id="A0A0K2URN0"/>
<evidence type="ECO:0000256" key="1">
    <source>
        <dbReference type="SAM" id="Phobius"/>
    </source>
</evidence>
<protein>
    <submittedName>
        <fullName evidence="2">Uncharacterized protein</fullName>
    </submittedName>
</protein>